<proteinExistence type="predicted"/>
<name>A0A1Y2I518_TRAC3</name>
<organism evidence="1 3">
    <name type="scientific">Trametes coccinea (strain BRFM310)</name>
    <name type="common">Pycnoporus coccineus</name>
    <dbReference type="NCBI Taxonomy" id="1353009"/>
    <lineage>
        <taxon>Eukaryota</taxon>
        <taxon>Fungi</taxon>
        <taxon>Dikarya</taxon>
        <taxon>Basidiomycota</taxon>
        <taxon>Agaricomycotina</taxon>
        <taxon>Agaricomycetes</taxon>
        <taxon>Polyporales</taxon>
        <taxon>Polyporaceae</taxon>
        <taxon>Trametes</taxon>
    </lineage>
</organism>
<accession>A0A1Y2I518</accession>
<dbReference type="EMBL" id="KZ084213">
    <property type="protein sequence ID" value="OSC96226.1"/>
    <property type="molecule type" value="Genomic_DNA"/>
</dbReference>
<protein>
    <submittedName>
        <fullName evidence="1">Uncharacterized protein</fullName>
    </submittedName>
</protein>
<reference evidence="1 3" key="1">
    <citation type="journal article" date="2015" name="Biotechnol. Biofuels">
        <title>Enhanced degradation of softwood versus hardwood by the white-rot fungus Pycnoporus coccineus.</title>
        <authorList>
            <person name="Couturier M."/>
            <person name="Navarro D."/>
            <person name="Chevret D."/>
            <person name="Henrissat B."/>
            <person name="Piumi F."/>
            <person name="Ruiz-Duenas F.J."/>
            <person name="Martinez A.T."/>
            <person name="Grigoriev I.V."/>
            <person name="Riley R."/>
            <person name="Lipzen A."/>
            <person name="Berrin J.G."/>
            <person name="Master E.R."/>
            <person name="Rosso M.N."/>
        </authorList>
    </citation>
    <scope>NUCLEOTIDE SEQUENCE [LARGE SCALE GENOMIC DNA]</scope>
    <source>
        <strain evidence="1 3">BRFM310</strain>
    </source>
</reference>
<dbReference type="STRING" id="1353009.A0A1Y2I518"/>
<dbReference type="Proteomes" id="UP000193067">
    <property type="component" value="Unassembled WGS sequence"/>
</dbReference>
<dbReference type="AlphaFoldDB" id="A0A1Y2I518"/>
<sequence length="180" mass="20526">MTRSKTWSGIYVRREMWMRGILRKSMTEELVSLTDDESASMRWTIDGFYCKIYVDYGLQLVGWPHDEFFTDLSSVTGLERISRLFELWVEGVMRFEPVDLDIDARRARKPEDVAPSPLHLDIAARLGRSDLKKRKGSSKIDPARFPARYVRNGPKSEKWVTAAAEARAEAAAVALEGAKV</sequence>
<keyword evidence="3" id="KW-1185">Reference proteome</keyword>
<dbReference type="OrthoDB" id="2736218at2759"/>
<evidence type="ECO:0000313" key="2">
    <source>
        <dbReference type="EMBL" id="OSC97009.1"/>
    </source>
</evidence>
<dbReference type="EMBL" id="KZ084159">
    <property type="protein sequence ID" value="OSC97009.1"/>
    <property type="molecule type" value="Genomic_DNA"/>
</dbReference>
<evidence type="ECO:0000313" key="1">
    <source>
        <dbReference type="EMBL" id="OSC96226.1"/>
    </source>
</evidence>
<gene>
    <name evidence="2" type="ORF">PYCCODRAFT_1200795</name>
    <name evidence="1" type="ORF">PYCCODRAFT_155427</name>
</gene>
<evidence type="ECO:0000313" key="3">
    <source>
        <dbReference type="Proteomes" id="UP000193067"/>
    </source>
</evidence>